<dbReference type="AlphaFoldDB" id="B8HPF8"/>
<gene>
    <name evidence="3" type="ordered locus">Cyan7425_1448</name>
</gene>
<dbReference type="Pfam" id="PF00395">
    <property type="entry name" value="SLH"/>
    <property type="match status" value="1"/>
</dbReference>
<evidence type="ECO:0000256" key="1">
    <source>
        <dbReference type="RuleBase" id="RU363072"/>
    </source>
</evidence>
<sequence length="604" mass="64328">MGYSFYIVLKSKAWPIFAIGLSTVALPVLANPKFEPISVQADATPTSSINSTPFLAQSQPVSVPKNIDSIDRLLVPPSPSPAPLQPETPSPQTFGQVTSVSQLSDAQPGDWAYQALQSLVERYGCIAGYPDGTFRGNRAATRFELAAALNACLDVISDRFATKEDLELVRKLQTEFAAELATIRGRVNSLEARTARLEAQQFSTTTKLFGVANVWLAGATNSFTGDSNNPLVESTFGENNTVVQTRVNLNLLTSFTGKDLLATSIFAGNVPPLATGFNLPGEIVNGVPIASAEGTLATQFAANSQGRFYLAVMQYKFPVGKRLSIDAVSNIGFFNSIAPILNPYLSDNYAGTGSLSAFGQGNAIYALGSGTGLSLNFQASPQVQLTAAYLSDFLSAGDPQKGFIGGGYSALGQITWRPTQKLGLAATYIHSYYLPGRFGFNYNALNVMGTAVANTLAGQTRLTAFPEGFNLGSVSVDSYGGQLTYRINSKFTVSGWFGVSYPTLIGQGNGQILNYAVSFAFPDLGRQGNLLGVVVGAEPYLTNFDGGNPQPFKVDVPLHIEAFYKYQVNPGISVTPGFIVLTAPNQDSRNSAAFIGTIRTTFTF</sequence>
<dbReference type="HOGENOM" id="CLU_018575_1_0_3"/>
<name>B8HPF8_CYAP4</name>
<proteinExistence type="inferred from homology"/>
<dbReference type="GO" id="GO:0008643">
    <property type="term" value="P:carbohydrate transport"/>
    <property type="evidence" value="ECO:0007669"/>
    <property type="project" value="InterPro"/>
</dbReference>
<dbReference type="InterPro" id="IPR051465">
    <property type="entry name" value="Cell_Envelope_Struct_Comp"/>
</dbReference>
<feature type="domain" description="SLH" evidence="2">
    <location>
        <begin position="99"/>
        <end position="163"/>
    </location>
</feature>
<dbReference type="Pfam" id="PF04966">
    <property type="entry name" value="OprB"/>
    <property type="match status" value="1"/>
</dbReference>
<dbReference type="eggNOG" id="COG3827">
    <property type="taxonomic scope" value="Bacteria"/>
</dbReference>
<comment type="similarity">
    <text evidence="1">Belongs to the OprB family.</text>
</comment>
<reference evidence="3" key="1">
    <citation type="submission" date="2009-01" db="EMBL/GenBank/DDBJ databases">
        <title>Complete sequence of chromosome Cyanothece sp. PCC 7425.</title>
        <authorList>
            <consortium name="US DOE Joint Genome Institute"/>
            <person name="Lucas S."/>
            <person name="Copeland A."/>
            <person name="Lapidus A."/>
            <person name="Glavina del Rio T."/>
            <person name="Dalin E."/>
            <person name="Tice H."/>
            <person name="Bruce D."/>
            <person name="Goodwin L."/>
            <person name="Pitluck S."/>
            <person name="Sims D."/>
            <person name="Meineke L."/>
            <person name="Brettin T."/>
            <person name="Detter J.C."/>
            <person name="Han C."/>
            <person name="Larimer F."/>
            <person name="Land M."/>
            <person name="Hauser L."/>
            <person name="Kyrpides N."/>
            <person name="Ovchinnikova G."/>
            <person name="Liberton M."/>
            <person name="Stoeckel J."/>
            <person name="Banerjee A."/>
            <person name="Singh A."/>
            <person name="Page L."/>
            <person name="Sato H."/>
            <person name="Zhao L."/>
            <person name="Sherman L."/>
            <person name="Pakrasi H."/>
            <person name="Richardson P."/>
        </authorList>
    </citation>
    <scope>NUCLEOTIDE SEQUENCE</scope>
    <source>
        <strain evidence="3">PCC 7425</strain>
    </source>
</reference>
<dbReference type="InterPro" id="IPR001119">
    <property type="entry name" value="SLH_dom"/>
</dbReference>
<dbReference type="InterPro" id="IPR007049">
    <property type="entry name" value="Carb-sel_porin_OprB"/>
</dbReference>
<dbReference type="InterPro" id="IPR047684">
    <property type="entry name" value="Por_som-like"/>
</dbReference>
<accession>B8HPF8</accession>
<evidence type="ECO:0000259" key="2">
    <source>
        <dbReference type="PROSITE" id="PS51272"/>
    </source>
</evidence>
<protein>
    <submittedName>
        <fullName evidence="3">Carbohydrate-selective porin OprB</fullName>
    </submittedName>
</protein>
<dbReference type="GO" id="GO:0015288">
    <property type="term" value="F:porin activity"/>
    <property type="evidence" value="ECO:0007669"/>
    <property type="project" value="InterPro"/>
</dbReference>
<dbReference type="GO" id="GO:0016020">
    <property type="term" value="C:membrane"/>
    <property type="evidence" value="ECO:0007669"/>
    <property type="project" value="InterPro"/>
</dbReference>
<dbReference type="STRING" id="395961.Cyan7425_1448"/>
<dbReference type="PROSITE" id="PS51272">
    <property type="entry name" value="SLH"/>
    <property type="match status" value="1"/>
</dbReference>
<dbReference type="PANTHER" id="PTHR43308">
    <property type="entry name" value="OUTER MEMBRANE PROTEIN ALPHA-RELATED"/>
    <property type="match status" value="1"/>
</dbReference>
<organism evidence="3">
    <name type="scientific">Cyanothece sp. (strain PCC 7425 / ATCC 29141)</name>
    <dbReference type="NCBI Taxonomy" id="395961"/>
    <lineage>
        <taxon>Bacteria</taxon>
        <taxon>Bacillati</taxon>
        <taxon>Cyanobacteriota</taxon>
        <taxon>Cyanophyceae</taxon>
        <taxon>Gomontiellales</taxon>
        <taxon>Cyanothecaceae</taxon>
        <taxon>Cyanothece</taxon>
    </lineage>
</organism>
<dbReference type="OrthoDB" id="580845at2"/>
<dbReference type="NCBIfam" id="NF033921">
    <property type="entry name" value="por_somb"/>
    <property type="match status" value="1"/>
</dbReference>
<dbReference type="KEGG" id="cyn:Cyan7425_1448"/>
<dbReference type="PANTHER" id="PTHR43308:SF1">
    <property type="entry name" value="OUTER MEMBRANE PROTEIN ALPHA"/>
    <property type="match status" value="1"/>
</dbReference>
<dbReference type="EMBL" id="CP001344">
    <property type="protein sequence ID" value="ACL43819.1"/>
    <property type="molecule type" value="Genomic_DNA"/>
</dbReference>
<evidence type="ECO:0000313" key="3">
    <source>
        <dbReference type="EMBL" id="ACL43819.1"/>
    </source>
</evidence>